<keyword evidence="2" id="KW-1185">Reference proteome</keyword>
<proteinExistence type="predicted"/>
<dbReference type="AlphaFoldDB" id="A0A8X6YBB1"/>
<comment type="caution">
    <text evidence="1">The sequence shown here is derived from an EMBL/GenBank/DDBJ whole genome shotgun (WGS) entry which is preliminary data.</text>
</comment>
<dbReference type="EMBL" id="BMAV01016047">
    <property type="protein sequence ID" value="GFY66434.1"/>
    <property type="molecule type" value="Genomic_DNA"/>
</dbReference>
<gene>
    <name evidence="1" type="ORF">TNIN_237841</name>
</gene>
<sequence>MPPYMKKFSRESLREAKHLFLPIRMDEEVDNGYSTNEDARITPFEESNAETQNSVMQLKEKLLAPTTDETDMALDNETNMALDNETNMALDNETNVDLGYETGIVLDNEIGTTLNNEIDVPLN</sequence>
<reference evidence="1" key="1">
    <citation type="submission" date="2020-08" db="EMBL/GenBank/DDBJ databases">
        <title>Multicomponent nature underlies the extraordinary mechanical properties of spider dragline silk.</title>
        <authorList>
            <person name="Kono N."/>
            <person name="Nakamura H."/>
            <person name="Mori M."/>
            <person name="Yoshida Y."/>
            <person name="Ohtoshi R."/>
            <person name="Malay A.D."/>
            <person name="Moran D.A.P."/>
            <person name="Tomita M."/>
            <person name="Numata K."/>
            <person name="Arakawa K."/>
        </authorList>
    </citation>
    <scope>NUCLEOTIDE SEQUENCE</scope>
</reference>
<evidence type="ECO:0000313" key="1">
    <source>
        <dbReference type="EMBL" id="GFY66434.1"/>
    </source>
</evidence>
<name>A0A8X6YBB1_9ARAC</name>
<evidence type="ECO:0000313" key="2">
    <source>
        <dbReference type="Proteomes" id="UP000886998"/>
    </source>
</evidence>
<protein>
    <submittedName>
        <fullName evidence="1">Uncharacterized protein</fullName>
    </submittedName>
</protein>
<accession>A0A8X6YBB1</accession>
<dbReference type="Proteomes" id="UP000886998">
    <property type="component" value="Unassembled WGS sequence"/>
</dbReference>
<organism evidence="1 2">
    <name type="scientific">Trichonephila inaurata madagascariensis</name>
    <dbReference type="NCBI Taxonomy" id="2747483"/>
    <lineage>
        <taxon>Eukaryota</taxon>
        <taxon>Metazoa</taxon>
        <taxon>Ecdysozoa</taxon>
        <taxon>Arthropoda</taxon>
        <taxon>Chelicerata</taxon>
        <taxon>Arachnida</taxon>
        <taxon>Araneae</taxon>
        <taxon>Araneomorphae</taxon>
        <taxon>Entelegynae</taxon>
        <taxon>Araneoidea</taxon>
        <taxon>Nephilidae</taxon>
        <taxon>Trichonephila</taxon>
        <taxon>Trichonephila inaurata</taxon>
    </lineage>
</organism>